<evidence type="ECO:0000256" key="5">
    <source>
        <dbReference type="ARBA" id="ARBA00048467"/>
    </source>
</evidence>
<dbReference type="PIRSF" id="PIRSF000723">
    <property type="entry name" value="Carbamate_kin"/>
    <property type="match status" value="1"/>
</dbReference>
<name>W9G9S8_9MICO</name>
<dbReference type="AlphaFoldDB" id="W9G9S8"/>
<dbReference type="PRINTS" id="PR01469">
    <property type="entry name" value="CARBMTKINASE"/>
</dbReference>
<dbReference type="InterPro" id="IPR003964">
    <property type="entry name" value="Carb_kinase"/>
</dbReference>
<evidence type="ECO:0000256" key="1">
    <source>
        <dbReference type="ARBA" id="ARBA00011066"/>
    </source>
</evidence>
<protein>
    <recommendedName>
        <fullName evidence="2 6">Carbamate kinase</fullName>
    </recommendedName>
</protein>
<evidence type="ECO:0000256" key="6">
    <source>
        <dbReference type="PIRNR" id="PIRNR000723"/>
    </source>
</evidence>
<reference evidence="8 9" key="1">
    <citation type="submission" date="2013-08" db="EMBL/GenBank/DDBJ databases">
        <title>Intrasporangium oryzae NRRL B-24470.</title>
        <authorList>
            <person name="Liu H."/>
            <person name="Wang G."/>
        </authorList>
    </citation>
    <scope>NUCLEOTIDE SEQUENCE [LARGE SCALE GENOMIC DNA]</scope>
    <source>
        <strain evidence="8 9">NRRL B-24470</strain>
    </source>
</reference>
<dbReference type="OrthoDB" id="9766717at2"/>
<dbReference type="Gene3D" id="3.40.1160.10">
    <property type="entry name" value="Acetylglutamate kinase-like"/>
    <property type="match status" value="1"/>
</dbReference>
<keyword evidence="4 6" id="KW-0418">Kinase</keyword>
<evidence type="ECO:0000313" key="9">
    <source>
        <dbReference type="Proteomes" id="UP000019489"/>
    </source>
</evidence>
<dbReference type="PATRIC" id="fig|1386089.3.peg.936"/>
<comment type="catalytic activity">
    <reaction evidence="5">
        <text>hydrogencarbonate + NH4(+) + ATP = carbamoyl phosphate + ADP + H2O + H(+)</text>
        <dbReference type="Rhea" id="RHEA:10152"/>
        <dbReference type="ChEBI" id="CHEBI:15377"/>
        <dbReference type="ChEBI" id="CHEBI:15378"/>
        <dbReference type="ChEBI" id="CHEBI:17544"/>
        <dbReference type="ChEBI" id="CHEBI:28938"/>
        <dbReference type="ChEBI" id="CHEBI:30616"/>
        <dbReference type="ChEBI" id="CHEBI:58228"/>
        <dbReference type="ChEBI" id="CHEBI:456216"/>
        <dbReference type="EC" id="2.7.2.2"/>
    </reaction>
</comment>
<dbReference type="InterPro" id="IPR001048">
    <property type="entry name" value="Asp/Glu/Uridylate_kinase"/>
</dbReference>
<accession>W9G9S8</accession>
<comment type="similarity">
    <text evidence="1 6">Belongs to the carbamate kinase family.</text>
</comment>
<sequence length="316" mass="33152">MRVLVALGGNAMTGPDGSATPHEQRAAIARAMEHVADLVAAGHDVVLTHGNGPQVGNLLVKNELAAQVVPPVPLDWCGAQTQGTIGFTMLDTLEASLAARGLDRRVAALITRTLVDADDPGFTHPTKPIGRYLPQEQAQTLIDHGERWEDRGEKGWRRVVASPEPVEVLETPTLLTLLDAGYIVVAAGGGGIPVVRSAHGVHGVEAVIDKDLTAALLARAVDADALVIATDVEHAILGWGTPDARPLGRVSLHEMETYAADGHFASGSMGPKVEAALRFVRSGGTRAIITALDRITEAVDAVGDIGTVIEHPVTDR</sequence>
<dbReference type="FunFam" id="3.40.1160.10:FF:000007">
    <property type="entry name" value="Carbamate kinase"/>
    <property type="match status" value="1"/>
</dbReference>
<dbReference type="PANTHER" id="PTHR30409">
    <property type="entry name" value="CARBAMATE KINASE"/>
    <property type="match status" value="1"/>
</dbReference>
<evidence type="ECO:0000313" key="8">
    <source>
        <dbReference type="EMBL" id="EWT02830.1"/>
    </source>
</evidence>
<keyword evidence="3 6" id="KW-0808">Transferase</keyword>
<dbReference type="PANTHER" id="PTHR30409:SF1">
    <property type="entry name" value="CARBAMATE KINASE-RELATED"/>
    <property type="match status" value="1"/>
</dbReference>
<organism evidence="8 9">
    <name type="scientific">Intrasporangium oryzae NRRL B-24470</name>
    <dbReference type="NCBI Taxonomy" id="1386089"/>
    <lineage>
        <taxon>Bacteria</taxon>
        <taxon>Bacillati</taxon>
        <taxon>Actinomycetota</taxon>
        <taxon>Actinomycetes</taxon>
        <taxon>Micrococcales</taxon>
        <taxon>Intrasporangiaceae</taxon>
        <taxon>Intrasporangium</taxon>
    </lineage>
</organism>
<dbReference type="Pfam" id="PF00696">
    <property type="entry name" value="AA_kinase"/>
    <property type="match status" value="1"/>
</dbReference>
<dbReference type="STRING" id="1386089.N865_03320"/>
<dbReference type="RefSeq" id="WP_034802074.1">
    <property type="nucleotide sequence ID" value="NZ_AWSA01000007.1"/>
</dbReference>
<gene>
    <name evidence="8" type="ORF">N865_03320</name>
</gene>
<dbReference type="NCBIfam" id="NF009007">
    <property type="entry name" value="PRK12352.1"/>
    <property type="match status" value="1"/>
</dbReference>
<evidence type="ECO:0000256" key="4">
    <source>
        <dbReference type="ARBA" id="ARBA00022777"/>
    </source>
</evidence>
<comment type="caution">
    <text evidence="8">The sequence shown here is derived from an EMBL/GenBank/DDBJ whole genome shotgun (WGS) entry which is preliminary data.</text>
</comment>
<dbReference type="CDD" id="cd04235">
    <property type="entry name" value="AAK_CK"/>
    <property type="match status" value="1"/>
</dbReference>
<proteinExistence type="inferred from homology"/>
<evidence type="ECO:0000256" key="3">
    <source>
        <dbReference type="ARBA" id="ARBA00022679"/>
    </source>
</evidence>
<dbReference type="GO" id="GO:0019546">
    <property type="term" value="P:L-arginine deiminase pathway"/>
    <property type="evidence" value="ECO:0007669"/>
    <property type="project" value="TreeGrafter"/>
</dbReference>
<dbReference type="GO" id="GO:0005829">
    <property type="term" value="C:cytosol"/>
    <property type="evidence" value="ECO:0007669"/>
    <property type="project" value="TreeGrafter"/>
</dbReference>
<dbReference type="Proteomes" id="UP000019489">
    <property type="component" value="Unassembled WGS sequence"/>
</dbReference>
<dbReference type="EMBL" id="AWSA01000007">
    <property type="protein sequence ID" value="EWT02830.1"/>
    <property type="molecule type" value="Genomic_DNA"/>
</dbReference>
<dbReference type="InterPro" id="IPR036393">
    <property type="entry name" value="AceGlu_kinase-like_sf"/>
</dbReference>
<evidence type="ECO:0000256" key="2">
    <source>
        <dbReference type="ARBA" id="ARBA00013070"/>
    </source>
</evidence>
<keyword evidence="9" id="KW-1185">Reference proteome</keyword>
<feature type="domain" description="Aspartate/glutamate/uridylate kinase" evidence="7">
    <location>
        <begin position="1"/>
        <end position="290"/>
    </location>
</feature>
<dbReference type="GO" id="GO:0008804">
    <property type="term" value="F:carbamate kinase activity"/>
    <property type="evidence" value="ECO:0007669"/>
    <property type="project" value="UniProtKB-EC"/>
</dbReference>
<evidence type="ECO:0000259" key="7">
    <source>
        <dbReference type="Pfam" id="PF00696"/>
    </source>
</evidence>
<dbReference type="eggNOG" id="COG0549">
    <property type="taxonomic scope" value="Bacteria"/>
</dbReference>
<dbReference type="SUPFAM" id="SSF53633">
    <property type="entry name" value="Carbamate kinase-like"/>
    <property type="match status" value="1"/>
</dbReference>